<reference evidence="4" key="1">
    <citation type="submission" date="2023-07" db="EMBL/GenBank/DDBJ databases">
        <title>Two novel species in the genus Flavivirga.</title>
        <authorList>
            <person name="Kwon K."/>
        </authorList>
    </citation>
    <scope>NUCLEOTIDE SEQUENCE</scope>
    <source>
        <strain evidence="4">KCTC 52353</strain>
    </source>
</reference>
<dbReference type="Pfam" id="PF16344">
    <property type="entry name" value="FecR_C"/>
    <property type="match status" value="1"/>
</dbReference>
<dbReference type="PANTHER" id="PTHR30273">
    <property type="entry name" value="PERIPLASMIC SIGNAL SENSOR AND SIGMA FACTOR ACTIVATOR FECR-RELATED"/>
    <property type="match status" value="1"/>
</dbReference>
<feature type="domain" description="Protein FecR C-terminal" evidence="3">
    <location>
        <begin position="304"/>
        <end position="372"/>
    </location>
</feature>
<dbReference type="Gene3D" id="3.55.50.30">
    <property type="match status" value="1"/>
</dbReference>
<name>A0ABT8WB40_9FLAO</name>
<sequence>MKTIIIKYLNNAISEAELILLQDWLKDADNQEIFKKMLGINHKLDFTYQKIDTDFAYQKILEGSTSKSNSKLRKLYHTFFKYAAISILFLGLSISVYYLIFRENVSTNQVTLILGDGTKKVINDERSTVITDKKGQAIINQKQNRFQYIKTDSLRGKLHFNQLIVPYGKQFSVELSDGTLVFLNAGTKLRYPRTFTDVNLREVYLEGEALFNVKQNKERPFIVHTDKMNIRVLGTEFNVSSYKNDYERSVVLKEGSVGVYKSREAFNKNSIIIKPNQEAIIDKQGIKVRETNIEKHIAWVNGVLHFSSDRFDEIIKKLERHYNINIESNDEAINSIIYTGIFEEKTIEDILNTFQKITRFKYQKYGKNKIIISPFK</sequence>
<dbReference type="Proteomes" id="UP001176883">
    <property type="component" value="Unassembled WGS sequence"/>
</dbReference>
<dbReference type="PIRSF" id="PIRSF018266">
    <property type="entry name" value="FecR"/>
    <property type="match status" value="1"/>
</dbReference>
<dbReference type="Pfam" id="PF04773">
    <property type="entry name" value="FecR"/>
    <property type="match status" value="1"/>
</dbReference>
<keyword evidence="1" id="KW-1133">Transmembrane helix</keyword>
<evidence type="ECO:0000259" key="3">
    <source>
        <dbReference type="Pfam" id="PF16344"/>
    </source>
</evidence>
<organism evidence="4 5">
    <name type="scientific">Flavivirga aquimarina</name>
    <dbReference type="NCBI Taxonomy" id="2027862"/>
    <lineage>
        <taxon>Bacteria</taxon>
        <taxon>Pseudomonadati</taxon>
        <taxon>Bacteroidota</taxon>
        <taxon>Flavobacteriia</taxon>
        <taxon>Flavobacteriales</taxon>
        <taxon>Flavobacteriaceae</taxon>
        <taxon>Flavivirga</taxon>
    </lineage>
</organism>
<keyword evidence="1" id="KW-0812">Transmembrane</keyword>
<dbReference type="Gene3D" id="2.60.120.1440">
    <property type="match status" value="1"/>
</dbReference>
<evidence type="ECO:0000259" key="2">
    <source>
        <dbReference type="Pfam" id="PF04773"/>
    </source>
</evidence>
<protein>
    <submittedName>
        <fullName evidence="4">FecR domain-containing protein</fullName>
    </submittedName>
</protein>
<accession>A0ABT8WB40</accession>
<keyword evidence="5" id="KW-1185">Reference proteome</keyword>
<feature type="domain" description="FecR protein" evidence="2">
    <location>
        <begin position="168"/>
        <end position="257"/>
    </location>
</feature>
<keyword evidence="1" id="KW-0472">Membrane</keyword>
<gene>
    <name evidence="4" type="ORF">Q4Q35_11180</name>
</gene>
<evidence type="ECO:0000313" key="5">
    <source>
        <dbReference type="Proteomes" id="UP001176883"/>
    </source>
</evidence>
<feature type="transmembrane region" description="Helical" evidence="1">
    <location>
        <begin position="79"/>
        <end position="100"/>
    </location>
</feature>
<dbReference type="EMBL" id="JAUOEK010000119">
    <property type="protein sequence ID" value="MDO5970367.1"/>
    <property type="molecule type" value="Genomic_DNA"/>
</dbReference>
<proteinExistence type="predicted"/>
<dbReference type="InterPro" id="IPR032508">
    <property type="entry name" value="FecR_C"/>
</dbReference>
<dbReference type="InterPro" id="IPR012373">
    <property type="entry name" value="Ferrdict_sens_TM"/>
</dbReference>
<evidence type="ECO:0000313" key="4">
    <source>
        <dbReference type="EMBL" id="MDO5970367.1"/>
    </source>
</evidence>
<dbReference type="PANTHER" id="PTHR30273:SF2">
    <property type="entry name" value="PROTEIN FECR"/>
    <property type="match status" value="1"/>
</dbReference>
<dbReference type="InterPro" id="IPR006860">
    <property type="entry name" value="FecR"/>
</dbReference>
<evidence type="ECO:0000256" key="1">
    <source>
        <dbReference type="SAM" id="Phobius"/>
    </source>
</evidence>
<dbReference type="RefSeq" id="WP_303278058.1">
    <property type="nucleotide sequence ID" value="NZ_JAUOEK010000119.1"/>
</dbReference>
<comment type="caution">
    <text evidence="4">The sequence shown here is derived from an EMBL/GenBank/DDBJ whole genome shotgun (WGS) entry which is preliminary data.</text>
</comment>